<feature type="compositionally biased region" description="Low complexity" evidence="1">
    <location>
        <begin position="97"/>
        <end position="110"/>
    </location>
</feature>
<dbReference type="Proteomes" id="UP000221944">
    <property type="component" value="Segment"/>
</dbReference>
<evidence type="ECO:0000313" key="3">
    <source>
        <dbReference type="Proteomes" id="UP000221944"/>
    </source>
</evidence>
<evidence type="ECO:0000256" key="1">
    <source>
        <dbReference type="SAM" id="MobiDB-lite"/>
    </source>
</evidence>
<name>A0A059VKT0_9CAUD</name>
<feature type="region of interest" description="Disordered" evidence="1">
    <location>
        <begin position="85"/>
        <end position="110"/>
    </location>
</feature>
<accession>A0A059VKT0</accession>
<dbReference type="KEGG" id="vg:60335565"/>
<protein>
    <submittedName>
        <fullName evidence="2">Uncharacterized protein</fullName>
    </submittedName>
</protein>
<dbReference type="RefSeq" id="YP_009963977.1">
    <property type="nucleotide sequence ID" value="NC_051724.1"/>
</dbReference>
<evidence type="ECO:0000313" key="2">
    <source>
        <dbReference type="EMBL" id="AHZ95514.1"/>
    </source>
</evidence>
<dbReference type="GeneID" id="60335565"/>
<proteinExistence type="predicted"/>
<keyword evidence="3" id="KW-1185">Reference proteome</keyword>
<dbReference type="EMBL" id="KJ567041">
    <property type="protein sequence ID" value="AHZ95514.1"/>
    <property type="molecule type" value="Genomic_DNA"/>
</dbReference>
<organism evidence="2 3">
    <name type="scientific">Mycobacterium phage Zapner</name>
    <dbReference type="NCBI Taxonomy" id="1486474"/>
    <lineage>
        <taxon>Viruses</taxon>
        <taxon>Duplodnaviria</taxon>
        <taxon>Heunggongvirae</taxon>
        <taxon>Uroviricota</taxon>
        <taxon>Caudoviricetes</taxon>
        <taxon>Gracegardnervirinae</taxon>
        <taxon>Avanivirus</taxon>
        <taxon>Avanivirus zapner</taxon>
    </lineage>
</organism>
<reference evidence="2 3" key="1">
    <citation type="submission" date="2014-03" db="EMBL/GenBank/DDBJ databases">
        <authorList>
            <person name="Kramer Z.J."/>
            <person name="Fasoranti T.O."/>
            <person name="Abrahim M.R."/>
            <person name="Adkins N.L."/>
            <person name="Burke K.A."/>
            <person name="Churilla B.M."/>
            <person name="Cohen K.L."/>
            <person name="Colicchio M.A."/>
            <person name="Genkil J.S."/>
            <person name="Prout A.K."/>
            <person name="Schafer C.E."/>
            <person name="Schwarz A.G."/>
            <person name="Tish M."/>
            <person name="Vispute N."/>
            <person name="Wilkes K.E."/>
            <person name="Williams C.R."/>
            <person name="Xiao X."/>
            <person name="Yoder B.A."/>
            <person name="Yu V.J."/>
            <person name="Lapin J.S."/>
            <person name="Ott C.T."/>
            <person name="Walburn T.D."/>
            <person name="Bradley K.W."/>
            <person name="Clarke D.Q."/>
            <person name="Lewis M.F."/>
            <person name="Barker L.P."/>
            <person name="Bailey C."/>
            <person name="Asai D.J."/>
            <person name="Bowman C.A."/>
            <person name="Russell D.A."/>
            <person name="Pope W.H."/>
            <person name="Jacobs-Sera D."/>
            <person name="Hendrix R.W."/>
            <person name="Hatfull G.F."/>
        </authorList>
    </citation>
    <scope>NUCLEOTIDE SEQUENCE [LARGE SCALE GENOMIC DNA]</scope>
</reference>
<gene>
    <name evidence="2" type="primary">60</name>
    <name evidence="2" type="ORF">PBI_ZAPNER_60</name>
</gene>
<sequence>MRAEDALKYVAQLLWERTEWTTDGIAGSECGGCHDIELDALSDIASEVFDIAAMFGSLRTYSDGRVVKTRKEIAEGLVTEHVWHPDPSVEKPRTWRSSLPSGDPDLPSPGLYEVTTDPSGQQIHVRVVRLA</sequence>